<name>A0ABU0GQ57_9CELL</name>
<dbReference type="EMBL" id="JAUSVM010000001">
    <property type="protein sequence ID" value="MDQ0427119.1"/>
    <property type="molecule type" value="Genomic_DNA"/>
</dbReference>
<sequence length="55" mass="5788">MSEQTTGYDPSQDPDADPANLNPRTGAQAAGGDEQDVDTDAEPANLNPRGTEDDR</sequence>
<organism evidence="2 3">
    <name type="scientific">Cellulomonas iranensis</name>
    <dbReference type="NCBI Taxonomy" id="76862"/>
    <lineage>
        <taxon>Bacteria</taxon>
        <taxon>Bacillati</taxon>
        <taxon>Actinomycetota</taxon>
        <taxon>Actinomycetes</taxon>
        <taxon>Micrococcales</taxon>
        <taxon>Cellulomonadaceae</taxon>
        <taxon>Cellulomonas</taxon>
    </lineage>
</organism>
<evidence type="ECO:0000256" key="1">
    <source>
        <dbReference type="SAM" id="MobiDB-lite"/>
    </source>
</evidence>
<dbReference type="RefSeq" id="WP_156442000.1">
    <property type="nucleotide sequence ID" value="NZ_CP194061.1"/>
</dbReference>
<gene>
    <name evidence="2" type="ORF">JO380_003500</name>
</gene>
<dbReference type="Proteomes" id="UP001240250">
    <property type="component" value="Unassembled WGS sequence"/>
</dbReference>
<keyword evidence="3" id="KW-1185">Reference proteome</keyword>
<reference evidence="2 3" key="1">
    <citation type="submission" date="2023-07" db="EMBL/GenBank/DDBJ databases">
        <title>Sequencing the genomes of 1000 actinobacteria strains.</title>
        <authorList>
            <person name="Klenk H.-P."/>
        </authorList>
    </citation>
    <scope>NUCLEOTIDE SEQUENCE [LARGE SCALE GENOMIC DNA]</scope>
    <source>
        <strain evidence="2 3">DSM 14785</strain>
    </source>
</reference>
<comment type="caution">
    <text evidence="2">The sequence shown here is derived from an EMBL/GenBank/DDBJ whole genome shotgun (WGS) entry which is preliminary data.</text>
</comment>
<evidence type="ECO:0000313" key="3">
    <source>
        <dbReference type="Proteomes" id="UP001240250"/>
    </source>
</evidence>
<protein>
    <submittedName>
        <fullName evidence="2">Uncharacterized protein</fullName>
    </submittedName>
</protein>
<accession>A0ABU0GQ57</accession>
<feature type="region of interest" description="Disordered" evidence="1">
    <location>
        <begin position="1"/>
        <end position="55"/>
    </location>
</feature>
<evidence type="ECO:0000313" key="2">
    <source>
        <dbReference type="EMBL" id="MDQ0427119.1"/>
    </source>
</evidence>
<proteinExistence type="predicted"/>